<sequence>MNIIVGFLSTLLIEIFQLILNYFYLGYRVFDVNDIILNFIGYILGLIIYIIIKFIFGRKIKLLSIKN</sequence>
<comment type="caution">
    <text evidence="3">The sequence shown here is derived from an EMBL/GenBank/DDBJ whole genome shotgun (WGS) entry which is preliminary data.</text>
</comment>
<evidence type="ECO:0000313" key="3">
    <source>
        <dbReference type="EMBL" id="TPR14376.1"/>
    </source>
</evidence>
<gene>
    <name evidence="3" type="ORF">DY048_05195</name>
</gene>
<accession>A0ABY2YUE6</accession>
<evidence type="ECO:0000256" key="1">
    <source>
        <dbReference type="SAM" id="Phobius"/>
    </source>
</evidence>
<name>A0ABY2YUE6_9LACO</name>
<proteinExistence type="predicted"/>
<keyword evidence="4" id="KW-1185">Reference proteome</keyword>
<feature type="transmembrane region" description="Helical" evidence="1">
    <location>
        <begin position="7"/>
        <end position="24"/>
    </location>
</feature>
<dbReference type="Proteomes" id="UP000767392">
    <property type="component" value="Unassembled WGS sequence"/>
</dbReference>
<feature type="transmembrane region" description="Helical" evidence="1">
    <location>
        <begin position="36"/>
        <end position="56"/>
    </location>
</feature>
<evidence type="ECO:0000259" key="2">
    <source>
        <dbReference type="Pfam" id="PF04892"/>
    </source>
</evidence>
<organism evidence="3 4">
    <name type="scientific">Apilactobacillus timberlakei</name>
    <dbReference type="NCBI Taxonomy" id="2008380"/>
    <lineage>
        <taxon>Bacteria</taxon>
        <taxon>Bacillati</taxon>
        <taxon>Bacillota</taxon>
        <taxon>Bacilli</taxon>
        <taxon>Lactobacillales</taxon>
        <taxon>Lactobacillaceae</taxon>
        <taxon>Apilactobacillus</taxon>
    </lineage>
</organism>
<evidence type="ECO:0000313" key="4">
    <source>
        <dbReference type="Proteomes" id="UP000767392"/>
    </source>
</evidence>
<protein>
    <recommendedName>
        <fullName evidence="2">VanZ-like domain-containing protein</fullName>
    </recommendedName>
</protein>
<keyword evidence="1" id="KW-1133">Transmembrane helix</keyword>
<dbReference type="Pfam" id="PF04892">
    <property type="entry name" value="VanZ"/>
    <property type="match status" value="1"/>
</dbReference>
<keyword evidence="1" id="KW-0812">Transmembrane</keyword>
<keyword evidence="1" id="KW-0472">Membrane</keyword>
<feature type="domain" description="VanZ-like" evidence="2">
    <location>
        <begin position="3"/>
        <end position="52"/>
    </location>
</feature>
<dbReference type="EMBL" id="QUAM01000003">
    <property type="protein sequence ID" value="TPR14376.1"/>
    <property type="molecule type" value="Genomic_DNA"/>
</dbReference>
<reference evidence="3 4" key="1">
    <citation type="submission" date="2018-08" db="EMBL/GenBank/DDBJ databases">
        <title>Comparative genomics of wild bee and flower associated Lactobacillus reveals potential adaptation to the bee host.</title>
        <authorList>
            <person name="Vuong H.Q."/>
            <person name="Mcfrederick Q.S."/>
        </authorList>
    </citation>
    <scope>NUCLEOTIDE SEQUENCE [LARGE SCALE GENOMIC DNA]</scope>
    <source>
        <strain evidence="3 4">HV_04</strain>
    </source>
</reference>
<dbReference type="InterPro" id="IPR006976">
    <property type="entry name" value="VanZ-like"/>
</dbReference>